<dbReference type="NCBIfam" id="TIGR00361">
    <property type="entry name" value="ComEC_Rec2"/>
    <property type="match status" value="1"/>
</dbReference>
<evidence type="ECO:0000256" key="1">
    <source>
        <dbReference type="ARBA" id="ARBA00004651"/>
    </source>
</evidence>
<dbReference type="STRING" id="263852.SAMN02745116_01934"/>
<protein>
    <submittedName>
        <fullName evidence="8">Competence protein ComEC</fullName>
    </submittedName>
</protein>
<dbReference type="EMBL" id="FUXI01000022">
    <property type="protein sequence ID" value="SJZ94871.1"/>
    <property type="molecule type" value="Genomic_DNA"/>
</dbReference>
<feature type="domain" description="Metallo-beta-lactamase" evidence="7">
    <location>
        <begin position="489"/>
        <end position="695"/>
    </location>
</feature>
<dbReference type="GO" id="GO:0030420">
    <property type="term" value="P:establishment of competence for transformation"/>
    <property type="evidence" value="ECO:0007669"/>
    <property type="project" value="InterPro"/>
</dbReference>
<dbReference type="RefSeq" id="WP_078807849.1">
    <property type="nucleotide sequence ID" value="NZ_FUXI01000022.1"/>
</dbReference>
<evidence type="ECO:0000256" key="3">
    <source>
        <dbReference type="ARBA" id="ARBA00022692"/>
    </source>
</evidence>
<dbReference type="InterPro" id="IPR036866">
    <property type="entry name" value="RibonucZ/Hydroxyglut_hydro"/>
</dbReference>
<sequence>MSKDKIPLIYLGLLAFGVSILVLSPSVWSVIFFLCLVIRLIRAKSVRVIQLSVFCAFFVLLSCMLLFWKNERRETFIFTHPTVVNQELSVKVDTIKLDGDWLTFTGGMSQGNVKCGVKITSEKEKEWWSGAGSGIVLKVDGELSLGESQRNLDGFDYRKYLKQNGFLGVLTITKIKKITQKRELSLNVLRRNAIVHSEKRFSKQMKELVTGLLFAHFSKDFDENRELFQSLGLLHLFAISGLHISLFLHYFRRILLRIGLTKEVVLFLQVVFSIFYLGMTGFATSVWRAVLQRNSGDLFGLSPQNAFGLTVGISVIFNPYLFFTASGQLTFGLAFLIAFLTPALERFRGLKKEVIFTISLSFGILPLLSWNFYEWNVSSIVLSFFLTKVFECFFLPMIVVLFFTSFVFELKWLNVSFDFLAPFTELKLIIGKPNIVLFFALLALTIFLIWIIETGRWRYFFLYFVMISGVFFFQTHHLTTMVAMVDIGQGDSFFIQPSVSTTATLIDVGGKREIVSNEKWKERKTSNNAEKTLIPFLKSRGVQALEVFISHAHEDHYGDVLTVNQAVPIKTLYYPKGAEKQAGFRKILLSLEQTGTRIHPVLAPEKIGEMEVLFPKEEVNDGGNNDSLILRQTIGGRSFLFTGDAESEEEQLLLLEQANITADVLKVGHHGSKTSSTEEFLDKISPKIALISCGVNNSFRHPNQETLEKLGKRNIFIKRTDENGMIYFTVDPFSATLGNIKSVRENVREK</sequence>
<dbReference type="OrthoDB" id="9761531at2"/>
<dbReference type="CDD" id="cd07731">
    <property type="entry name" value="ComA-like_MBL-fold"/>
    <property type="match status" value="1"/>
</dbReference>
<keyword evidence="4 6" id="KW-1133">Transmembrane helix</keyword>
<feature type="transmembrane region" description="Helical" evidence="6">
    <location>
        <begin position="354"/>
        <end position="373"/>
    </location>
</feature>
<dbReference type="AlphaFoldDB" id="A0A1T4PUB9"/>
<keyword evidence="5 6" id="KW-0472">Membrane</keyword>
<keyword evidence="3 6" id="KW-0812">Transmembrane</keyword>
<dbReference type="SUPFAM" id="SSF56281">
    <property type="entry name" value="Metallo-hydrolase/oxidoreductase"/>
    <property type="match status" value="1"/>
</dbReference>
<evidence type="ECO:0000313" key="8">
    <source>
        <dbReference type="EMBL" id="SJZ94871.1"/>
    </source>
</evidence>
<dbReference type="PANTHER" id="PTHR30619">
    <property type="entry name" value="DNA INTERNALIZATION/COMPETENCE PROTEIN COMEC/REC2"/>
    <property type="match status" value="1"/>
</dbReference>
<comment type="subcellular location">
    <subcellularLocation>
        <location evidence="1">Cell membrane</location>
        <topology evidence="1">Multi-pass membrane protein</topology>
    </subcellularLocation>
</comment>
<dbReference type="PANTHER" id="PTHR30619:SF1">
    <property type="entry name" value="RECOMBINATION PROTEIN 2"/>
    <property type="match status" value="1"/>
</dbReference>
<organism evidence="8 9">
    <name type="scientific">Pilibacter termitis</name>
    <dbReference type="NCBI Taxonomy" id="263852"/>
    <lineage>
        <taxon>Bacteria</taxon>
        <taxon>Bacillati</taxon>
        <taxon>Bacillota</taxon>
        <taxon>Bacilli</taxon>
        <taxon>Lactobacillales</taxon>
        <taxon>Enterococcaceae</taxon>
        <taxon>Pilibacter</taxon>
    </lineage>
</organism>
<dbReference type="InterPro" id="IPR001279">
    <property type="entry name" value="Metallo-B-lactamas"/>
</dbReference>
<dbReference type="GO" id="GO:0005886">
    <property type="term" value="C:plasma membrane"/>
    <property type="evidence" value="ECO:0007669"/>
    <property type="project" value="UniProtKB-SubCell"/>
</dbReference>
<feature type="transmembrane region" description="Helical" evidence="6">
    <location>
        <begin position="264"/>
        <end position="287"/>
    </location>
</feature>
<dbReference type="Gene3D" id="3.60.15.10">
    <property type="entry name" value="Ribonuclease Z/Hydroxyacylglutathione hydrolase-like"/>
    <property type="match status" value="1"/>
</dbReference>
<dbReference type="NCBIfam" id="TIGR00360">
    <property type="entry name" value="ComEC_N-term"/>
    <property type="match status" value="1"/>
</dbReference>
<feature type="transmembrane region" description="Helical" evidence="6">
    <location>
        <begin position="320"/>
        <end position="342"/>
    </location>
</feature>
<dbReference type="InterPro" id="IPR004477">
    <property type="entry name" value="ComEC_N"/>
</dbReference>
<gene>
    <name evidence="8" type="ORF">SAMN02745116_01934</name>
</gene>
<evidence type="ECO:0000256" key="4">
    <source>
        <dbReference type="ARBA" id="ARBA00022989"/>
    </source>
</evidence>
<feature type="transmembrane region" description="Helical" evidence="6">
    <location>
        <begin position="457"/>
        <end position="474"/>
    </location>
</feature>
<evidence type="ECO:0000259" key="7">
    <source>
        <dbReference type="SMART" id="SM00849"/>
    </source>
</evidence>
<evidence type="ECO:0000256" key="6">
    <source>
        <dbReference type="SAM" id="Phobius"/>
    </source>
</evidence>
<dbReference type="InterPro" id="IPR004797">
    <property type="entry name" value="Competence_ComEC/Rec2"/>
</dbReference>
<accession>A0A1T4PUB9</accession>
<feature type="transmembrane region" description="Helical" evidence="6">
    <location>
        <begin position="48"/>
        <end position="68"/>
    </location>
</feature>
<keyword evidence="9" id="KW-1185">Reference proteome</keyword>
<dbReference type="SMART" id="SM00849">
    <property type="entry name" value="Lactamase_B"/>
    <property type="match status" value="1"/>
</dbReference>
<evidence type="ECO:0000256" key="5">
    <source>
        <dbReference type="ARBA" id="ARBA00023136"/>
    </source>
</evidence>
<dbReference type="Proteomes" id="UP000190328">
    <property type="component" value="Unassembled WGS sequence"/>
</dbReference>
<feature type="transmembrane region" description="Helical" evidence="6">
    <location>
        <begin position="434"/>
        <end position="451"/>
    </location>
</feature>
<name>A0A1T4PUB9_9ENTE</name>
<feature type="transmembrane region" description="Helical" evidence="6">
    <location>
        <begin position="6"/>
        <end position="36"/>
    </location>
</feature>
<evidence type="ECO:0000256" key="2">
    <source>
        <dbReference type="ARBA" id="ARBA00022475"/>
    </source>
</evidence>
<feature type="transmembrane region" description="Helical" evidence="6">
    <location>
        <begin position="233"/>
        <end position="252"/>
    </location>
</feature>
<reference evidence="8 9" key="1">
    <citation type="submission" date="2017-02" db="EMBL/GenBank/DDBJ databases">
        <authorList>
            <person name="Peterson S.W."/>
        </authorList>
    </citation>
    <scope>NUCLEOTIDE SEQUENCE [LARGE SCALE GENOMIC DNA]</scope>
    <source>
        <strain evidence="8 9">ATCC BAA-1030</strain>
    </source>
</reference>
<keyword evidence="2" id="KW-1003">Cell membrane</keyword>
<dbReference type="Pfam" id="PF00753">
    <property type="entry name" value="Lactamase_B"/>
    <property type="match status" value="1"/>
</dbReference>
<dbReference type="Pfam" id="PF03772">
    <property type="entry name" value="Competence"/>
    <property type="match status" value="1"/>
</dbReference>
<evidence type="ECO:0000313" key="9">
    <source>
        <dbReference type="Proteomes" id="UP000190328"/>
    </source>
</evidence>
<dbReference type="InterPro" id="IPR035681">
    <property type="entry name" value="ComA-like_MBL"/>
</dbReference>
<dbReference type="InterPro" id="IPR052159">
    <property type="entry name" value="Competence_DNA_uptake"/>
</dbReference>
<proteinExistence type="predicted"/>